<dbReference type="OrthoDB" id="9790747at2"/>
<dbReference type="Proteomes" id="UP000094501">
    <property type="component" value="Unassembled WGS sequence"/>
</dbReference>
<proteinExistence type="predicted"/>
<evidence type="ECO:0000313" key="2">
    <source>
        <dbReference type="EMBL" id="ODR98774.1"/>
    </source>
</evidence>
<sequence length="121" mass="13993">MVQYHRNRLDDVFHALANVSRRNIVRMLSKKPYRITELAPKFDMSLAAVSKHVQALERAGIVDREVNGREHICRLNADALSEAHEWLDAYQGFWSERLDALQDVLKQHRPKRGGKMSPDSD</sequence>
<protein>
    <submittedName>
        <fullName evidence="2">ArsR family transcriptional regulator</fullName>
    </submittedName>
</protein>
<gene>
    <name evidence="2" type="ORF">AUC68_06075</name>
</gene>
<keyword evidence="3" id="KW-1185">Reference proteome</keyword>
<dbReference type="Gene3D" id="1.10.10.10">
    <property type="entry name" value="Winged helix-like DNA-binding domain superfamily/Winged helix DNA-binding domain"/>
    <property type="match status" value="1"/>
</dbReference>
<dbReference type="InterPro" id="IPR036390">
    <property type="entry name" value="WH_DNA-bd_sf"/>
</dbReference>
<name>A0A1E3VYY7_9HYPH</name>
<reference evidence="2 3" key="1">
    <citation type="journal article" date="2016" name="Environ. Microbiol.">
        <title>New Methyloceanibacter diversity from North Sea sediments includes methanotroph containing solely the soluble methane monooxygenase.</title>
        <authorList>
            <person name="Vekeman B."/>
            <person name="Kerckhof F.M."/>
            <person name="Cremers G."/>
            <person name="de Vos P."/>
            <person name="Vandamme P."/>
            <person name="Boon N."/>
            <person name="Op den Camp H.J."/>
            <person name="Heylen K."/>
        </authorList>
    </citation>
    <scope>NUCLEOTIDE SEQUENCE [LARGE SCALE GENOMIC DNA]</scope>
    <source>
        <strain evidence="2 3">R-67174</strain>
    </source>
</reference>
<dbReference type="InterPro" id="IPR011991">
    <property type="entry name" value="ArsR-like_HTH"/>
</dbReference>
<dbReference type="CDD" id="cd00090">
    <property type="entry name" value="HTH_ARSR"/>
    <property type="match status" value="1"/>
</dbReference>
<dbReference type="EMBL" id="LPWG01000012">
    <property type="protein sequence ID" value="ODR98774.1"/>
    <property type="molecule type" value="Genomic_DNA"/>
</dbReference>
<dbReference type="STRING" id="1774968.AUC68_06075"/>
<evidence type="ECO:0000259" key="1">
    <source>
        <dbReference type="PROSITE" id="PS50987"/>
    </source>
</evidence>
<dbReference type="InterPro" id="IPR001845">
    <property type="entry name" value="HTH_ArsR_DNA-bd_dom"/>
</dbReference>
<dbReference type="AlphaFoldDB" id="A0A1E3VYY7"/>
<dbReference type="Pfam" id="PF01022">
    <property type="entry name" value="HTH_5"/>
    <property type="match status" value="1"/>
</dbReference>
<dbReference type="PROSITE" id="PS50987">
    <property type="entry name" value="HTH_ARSR_2"/>
    <property type="match status" value="1"/>
</dbReference>
<organism evidence="2 3">
    <name type="scientific">Methyloceanibacter methanicus</name>
    <dbReference type="NCBI Taxonomy" id="1774968"/>
    <lineage>
        <taxon>Bacteria</taxon>
        <taxon>Pseudomonadati</taxon>
        <taxon>Pseudomonadota</taxon>
        <taxon>Alphaproteobacteria</taxon>
        <taxon>Hyphomicrobiales</taxon>
        <taxon>Hyphomicrobiaceae</taxon>
        <taxon>Methyloceanibacter</taxon>
    </lineage>
</organism>
<dbReference type="GO" id="GO:0003700">
    <property type="term" value="F:DNA-binding transcription factor activity"/>
    <property type="evidence" value="ECO:0007669"/>
    <property type="project" value="InterPro"/>
</dbReference>
<dbReference type="PRINTS" id="PR00778">
    <property type="entry name" value="HTHARSR"/>
</dbReference>
<dbReference type="NCBIfam" id="NF033788">
    <property type="entry name" value="HTH_metalloreg"/>
    <property type="match status" value="1"/>
</dbReference>
<dbReference type="PANTHER" id="PTHR38600:SF2">
    <property type="entry name" value="SLL0088 PROTEIN"/>
    <property type="match status" value="1"/>
</dbReference>
<dbReference type="PANTHER" id="PTHR38600">
    <property type="entry name" value="TRANSCRIPTIONAL REGULATORY PROTEIN"/>
    <property type="match status" value="1"/>
</dbReference>
<comment type="caution">
    <text evidence="2">The sequence shown here is derived from an EMBL/GenBank/DDBJ whole genome shotgun (WGS) entry which is preliminary data.</text>
</comment>
<feature type="domain" description="HTH arsR-type" evidence="1">
    <location>
        <begin position="1"/>
        <end position="95"/>
    </location>
</feature>
<dbReference type="InterPro" id="IPR036388">
    <property type="entry name" value="WH-like_DNA-bd_sf"/>
</dbReference>
<evidence type="ECO:0000313" key="3">
    <source>
        <dbReference type="Proteomes" id="UP000094501"/>
    </source>
</evidence>
<dbReference type="SMART" id="SM00418">
    <property type="entry name" value="HTH_ARSR"/>
    <property type="match status" value="1"/>
</dbReference>
<accession>A0A1E3VYY7</accession>
<dbReference type="SUPFAM" id="SSF46785">
    <property type="entry name" value="Winged helix' DNA-binding domain"/>
    <property type="match status" value="1"/>
</dbReference>